<dbReference type="PANTHER" id="PTHR48104:SF30">
    <property type="entry name" value="METACASPASE-1"/>
    <property type="match status" value="1"/>
</dbReference>
<evidence type="ECO:0000259" key="3">
    <source>
        <dbReference type="Pfam" id="PF00656"/>
    </source>
</evidence>
<dbReference type="PANTHER" id="PTHR48104">
    <property type="entry name" value="METACASPASE-4"/>
    <property type="match status" value="1"/>
</dbReference>
<dbReference type="Proteomes" id="UP000054007">
    <property type="component" value="Unassembled WGS sequence"/>
</dbReference>
<accession>A0A0D7BF22</accession>
<protein>
    <recommendedName>
        <fullName evidence="3">Peptidase C14 caspase domain-containing protein</fullName>
    </recommendedName>
</protein>
<feature type="compositionally biased region" description="Polar residues" evidence="2">
    <location>
        <begin position="332"/>
        <end position="347"/>
    </location>
</feature>
<dbReference type="OrthoDB" id="3223806at2759"/>
<dbReference type="GO" id="GO:0005737">
    <property type="term" value="C:cytoplasm"/>
    <property type="evidence" value="ECO:0007669"/>
    <property type="project" value="TreeGrafter"/>
</dbReference>
<dbReference type="EMBL" id="KN880508">
    <property type="protein sequence ID" value="KIY68186.1"/>
    <property type="molecule type" value="Genomic_DNA"/>
</dbReference>
<dbReference type="Gene3D" id="3.40.50.12660">
    <property type="match status" value="1"/>
</dbReference>
<feature type="compositionally biased region" description="Basic and acidic residues" evidence="2">
    <location>
        <begin position="355"/>
        <end position="365"/>
    </location>
</feature>
<evidence type="ECO:0000313" key="5">
    <source>
        <dbReference type="Proteomes" id="UP000054007"/>
    </source>
</evidence>
<dbReference type="InterPro" id="IPR011600">
    <property type="entry name" value="Pept_C14_caspase"/>
</dbReference>
<feature type="compositionally biased region" description="Low complexity" evidence="2">
    <location>
        <begin position="24"/>
        <end position="42"/>
    </location>
</feature>
<feature type="compositionally biased region" description="Basic residues" evidence="2">
    <location>
        <begin position="367"/>
        <end position="377"/>
    </location>
</feature>
<dbReference type="AlphaFoldDB" id="A0A0D7BF22"/>
<reference evidence="4 5" key="1">
    <citation type="journal article" date="2015" name="Fungal Genet. Biol.">
        <title>Evolution of novel wood decay mechanisms in Agaricales revealed by the genome sequences of Fistulina hepatica and Cylindrobasidium torrendii.</title>
        <authorList>
            <person name="Floudas D."/>
            <person name="Held B.W."/>
            <person name="Riley R."/>
            <person name="Nagy L.G."/>
            <person name="Koehler G."/>
            <person name="Ransdell A.S."/>
            <person name="Younus H."/>
            <person name="Chow J."/>
            <person name="Chiniquy J."/>
            <person name="Lipzen A."/>
            <person name="Tritt A."/>
            <person name="Sun H."/>
            <person name="Haridas S."/>
            <person name="LaButti K."/>
            <person name="Ohm R.A."/>
            <person name="Kues U."/>
            <person name="Blanchette R.A."/>
            <person name="Grigoriev I.V."/>
            <person name="Minto R.E."/>
            <person name="Hibbett D.S."/>
        </authorList>
    </citation>
    <scope>NUCLEOTIDE SEQUENCE [LARGE SCALE GENOMIC DNA]</scope>
    <source>
        <strain evidence="4 5">FP15055 ss-10</strain>
    </source>
</reference>
<organism evidence="4 5">
    <name type="scientific">Cylindrobasidium torrendii FP15055 ss-10</name>
    <dbReference type="NCBI Taxonomy" id="1314674"/>
    <lineage>
        <taxon>Eukaryota</taxon>
        <taxon>Fungi</taxon>
        <taxon>Dikarya</taxon>
        <taxon>Basidiomycota</taxon>
        <taxon>Agaricomycotina</taxon>
        <taxon>Agaricomycetes</taxon>
        <taxon>Agaricomycetidae</taxon>
        <taxon>Agaricales</taxon>
        <taxon>Marasmiineae</taxon>
        <taxon>Physalacriaceae</taxon>
        <taxon>Cylindrobasidium</taxon>
    </lineage>
</organism>
<evidence type="ECO:0000256" key="1">
    <source>
        <dbReference type="ARBA" id="ARBA00009005"/>
    </source>
</evidence>
<keyword evidence="5" id="KW-1185">Reference proteome</keyword>
<feature type="region of interest" description="Disordered" evidence="2">
    <location>
        <begin position="24"/>
        <end position="129"/>
    </location>
</feature>
<dbReference type="InterPro" id="IPR050452">
    <property type="entry name" value="Metacaspase"/>
</dbReference>
<sequence length="595" mass="65792">MKIIKHHRGQARWPFVQRIDDAAAAASSASAEPTARPTEAAPVVEPRARSPVQKLFKIGRPTSPEQDTRPGDSKPTTKAQKLKAAVSMRHPSPGPRTSAPLRAATTLRRKRKPTLASAPARAPGSGAPNKRALLIGIKYQTKGKWSRAAGGLNGPHKDVMQMRKLLIQKYNYDPANITVMLDDGVVPSLQPTRKNILAQIKLFISGGNPGDHFFFLYSGHADQVKNHDNTEEDGMDECLVPLPTEGESETFIRDDTLKAELVEKLPVRAQLIAVFDSCHSASLLDLDHFRCNRVYVPWMSKGRRRSDSVWNRIVRHNAMDSSSDLLVNSTNVYQTKRTSPGSVSGRKTSVLRVGEMQKERQEGYRQARQRSKSKRMSIRSTYHPTPAAPPNTPATIIDESPSPTPPLTPKPMHNRGLSLTTTPIATPPAERPIERQLMSPLELCESPVALWPCDGWCQHNVPRATSHQPHCSALGGPARRDTDTPLVLAFGACKDDQISWEDASGASMSSALVSILSSSPNPTLTELMGNVSREMHRRALDLHIRGKKYKKEWKLYKRRGGKRKNAAAAVVEIDNFQDPQLSSLRPLDMGQRFTP</sequence>
<dbReference type="Pfam" id="PF00656">
    <property type="entry name" value="Peptidase_C14"/>
    <property type="match status" value="1"/>
</dbReference>
<feature type="compositionally biased region" description="Low complexity" evidence="2">
    <location>
        <begin position="116"/>
        <end position="128"/>
    </location>
</feature>
<proteinExistence type="inferred from homology"/>
<feature type="region of interest" description="Disordered" evidence="2">
    <location>
        <begin position="332"/>
        <end position="429"/>
    </location>
</feature>
<gene>
    <name evidence="4" type="ORF">CYLTODRAFT_374758</name>
</gene>
<dbReference type="GO" id="GO:0006508">
    <property type="term" value="P:proteolysis"/>
    <property type="evidence" value="ECO:0007669"/>
    <property type="project" value="InterPro"/>
</dbReference>
<feature type="domain" description="Peptidase C14 caspase" evidence="3">
    <location>
        <begin position="130"/>
        <end position="538"/>
    </location>
</feature>
<dbReference type="GO" id="GO:0004197">
    <property type="term" value="F:cysteine-type endopeptidase activity"/>
    <property type="evidence" value="ECO:0007669"/>
    <property type="project" value="InterPro"/>
</dbReference>
<comment type="similarity">
    <text evidence="1">Belongs to the peptidase C14B family.</text>
</comment>
<evidence type="ECO:0000256" key="2">
    <source>
        <dbReference type="SAM" id="MobiDB-lite"/>
    </source>
</evidence>
<evidence type="ECO:0000313" key="4">
    <source>
        <dbReference type="EMBL" id="KIY68186.1"/>
    </source>
</evidence>
<name>A0A0D7BF22_9AGAR</name>